<dbReference type="PANTHER" id="PTHR42784:SF1">
    <property type="entry name" value="PYRANOSE 2-OXIDASE"/>
    <property type="match status" value="1"/>
</dbReference>
<comment type="cofactor">
    <cofactor evidence="1">
        <name>FAD</name>
        <dbReference type="ChEBI" id="CHEBI:57692"/>
    </cofactor>
</comment>
<evidence type="ECO:0000256" key="2">
    <source>
        <dbReference type="ARBA" id="ARBA00010790"/>
    </source>
</evidence>
<keyword evidence="9" id="KW-1185">Reference proteome</keyword>
<protein>
    <submittedName>
        <fullName evidence="8">GMC family oxidoreductase</fullName>
    </submittedName>
</protein>
<evidence type="ECO:0000259" key="6">
    <source>
        <dbReference type="Pfam" id="PF01494"/>
    </source>
</evidence>
<keyword evidence="5" id="KW-0560">Oxidoreductase</keyword>
<keyword evidence="3" id="KW-0285">Flavoprotein</keyword>
<evidence type="ECO:0000313" key="8">
    <source>
        <dbReference type="EMBL" id="MBD8869408.1"/>
    </source>
</evidence>
<dbReference type="Gene3D" id="3.50.50.60">
    <property type="entry name" value="FAD/NAD(P)-binding domain"/>
    <property type="match status" value="2"/>
</dbReference>
<comment type="caution">
    <text evidence="8">The sequence shown here is derived from an EMBL/GenBank/DDBJ whole genome shotgun (WGS) entry which is preliminary data.</text>
</comment>
<dbReference type="GO" id="GO:0016614">
    <property type="term" value="F:oxidoreductase activity, acting on CH-OH group of donors"/>
    <property type="evidence" value="ECO:0007669"/>
    <property type="project" value="InterPro"/>
</dbReference>
<gene>
    <name evidence="8" type="ORF">IE331_07215</name>
</gene>
<evidence type="ECO:0000313" key="9">
    <source>
        <dbReference type="Proteomes" id="UP000616839"/>
    </source>
</evidence>
<dbReference type="InterPro" id="IPR036188">
    <property type="entry name" value="FAD/NAD-bd_sf"/>
</dbReference>
<evidence type="ECO:0000256" key="3">
    <source>
        <dbReference type="ARBA" id="ARBA00022630"/>
    </source>
</evidence>
<dbReference type="GO" id="GO:0071949">
    <property type="term" value="F:FAD binding"/>
    <property type="evidence" value="ECO:0007669"/>
    <property type="project" value="InterPro"/>
</dbReference>
<dbReference type="EMBL" id="JACYXZ010000002">
    <property type="protein sequence ID" value="MBD8869408.1"/>
    <property type="molecule type" value="Genomic_DNA"/>
</dbReference>
<evidence type="ECO:0000256" key="4">
    <source>
        <dbReference type="ARBA" id="ARBA00022827"/>
    </source>
</evidence>
<dbReference type="Pfam" id="PF05199">
    <property type="entry name" value="GMC_oxred_C"/>
    <property type="match status" value="1"/>
</dbReference>
<organism evidence="8 9">
    <name type="scientific">Nocardioides donggukensis</name>
    <dbReference type="NCBI Taxonomy" id="2774019"/>
    <lineage>
        <taxon>Bacteria</taxon>
        <taxon>Bacillati</taxon>
        <taxon>Actinomycetota</taxon>
        <taxon>Actinomycetes</taxon>
        <taxon>Propionibacteriales</taxon>
        <taxon>Nocardioidaceae</taxon>
        <taxon>Nocardioides</taxon>
    </lineage>
</organism>
<dbReference type="Pfam" id="PF01494">
    <property type="entry name" value="FAD_binding_3"/>
    <property type="match status" value="1"/>
</dbReference>
<evidence type="ECO:0000256" key="1">
    <source>
        <dbReference type="ARBA" id="ARBA00001974"/>
    </source>
</evidence>
<dbReference type="InterPro" id="IPR002938">
    <property type="entry name" value="FAD-bd"/>
</dbReference>
<dbReference type="PANTHER" id="PTHR42784">
    <property type="entry name" value="PYRANOSE 2-OXIDASE"/>
    <property type="match status" value="1"/>
</dbReference>
<dbReference type="RefSeq" id="WP_192142078.1">
    <property type="nucleotide sequence ID" value="NZ_JACYXZ010000002.1"/>
</dbReference>
<evidence type="ECO:0000256" key="5">
    <source>
        <dbReference type="ARBA" id="ARBA00023002"/>
    </source>
</evidence>
<reference evidence="8" key="1">
    <citation type="submission" date="2020-09" db="EMBL/GenBank/DDBJ databases">
        <title>Nocardioides sp. strain MJB4 16S ribosomal RNA gene Genome sequencing and assembly.</title>
        <authorList>
            <person name="Kim I."/>
        </authorList>
    </citation>
    <scope>NUCLEOTIDE SEQUENCE</scope>
    <source>
        <strain evidence="8">MJB4</strain>
    </source>
</reference>
<feature type="domain" description="Glucose-methanol-choline oxidoreductase C-terminal" evidence="7">
    <location>
        <begin position="404"/>
        <end position="524"/>
    </location>
</feature>
<dbReference type="InterPro" id="IPR007867">
    <property type="entry name" value="GMC_OxRtase_C"/>
</dbReference>
<keyword evidence="4" id="KW-0274">FAD</keyword>
<dbReference type="SUPFAM" id="SSF51905">
    <property type="entry name" value="FAD/NAD(P)-binding domain"/>
    <property type="match status" value="1"/>
</dbReference>
<dbReference type="Proteomes" id="UP000616839">
    <property type="component" value="Unassembled WGS sequence"/>
</dbReference>
<proteinExistence type="inferred from homology"/>
<evidence type="ECO:0000259" key="7">
    <source>
        <dbReference type="Pfam" id="PF05199"/>
    </source>
</evidence>
<accession>A0A927K5K1</accession>
<dbReference type="AlphaFoldDB" id="A0A927K5K1"/>
<sequence length="536" mass="58401">MLRSALTEAAGTDLRCDVCIVGAGPAGLALASRLGRPGRRVLVLESGGVRQTVRAQMLGRGEVVGHPYWPLHTARFRLLGGSGNRWGGMSRPLDASDLEERGWVEHGGWPIDAAELSRHHRETAELLRLTRAGFDVDTWQDLVRPPMELDPDFEHVVYQFSPTKMDYGPLARPGLEAHPHVTVLTDATVTGLHLAPGSARVGHADVSTWRGPDLRVTARAFVLAAGGIENPRLLLASTADRPAGLGNEHDVVGRYFMEHLHVPAGHLLSPHPRLRAGFHALRHHPSAGTIRGALATSARAQARDRLLATSLVVEAPGHPDGQPFLSWSPRATVYAERALRRLAARRPTGDPGDRHPLRDLGGRAWYRATATDVRASYREAVRVARDQAPAVGVHALYARAEQTPQPESRVTLGTGRDAFGMPRARLDWRLHEQDLDSLRRTLALLDGRLRREGLGRLVPPSPGWEERVIGGPHHMGTTRMADDPRRGVVDADCRVHGVPNLWVAGSSVFPTGGYANPTFPLLALSLRLGDHLDALL</sequence>
<name>A0A927K5K1_9ACTN</name>
<feature type="domain" description="FAD-binding" evidence="6">
    <location>
        <begin position="15"/>
        <end position="48"/>
    </location>
</feature>
<dbReference type="InterPro" id="IPR051473">
    <property type="entry name" value="P2Ox-like"/>
</dbReference>
<comment type="similarity">
    <text evidence="2">Belongs to the GMC oxidoreductase family.</text>
</comment>